<sequence>MYRRRLHFVRRFIPTRKTSTISRPLVNSKSKNVSFNEAEPTKDALDNRRAIPLLDLLLHLGPIAITGALVYLNVKYVYWNDVDNGKLQNNSLNALQFAAKIHEIWIIISITAITSHFVVLFLARGSSLPFGLLGAGFQTGNFGFFFRRAFWSAMPRVCHKRSFKIIIFATFLIISSVLASLVGPSSAIAMQPDLDSWLMPNGPYEVHFPANQSEFWPETLPASIPDMCSDFSYAGMEPTCPLRGFSELKTWSSRVVCSGPEFTTGNLVNLSFYEPFSNTNRQLASSVLQDWSHSYTSSVSLFPYIALQGLWTTITTLNLPGHSVSQPKLPSQAATPSSSPLSNLTSHNLAMHGDVNNITISGLEFGNFEEENNIHMTWANLHDFNNSGFIGAVLKLPNNEIGIRHNHIDPCTVDARWISAELSIEPATSQSVFNNFGSLGAFSDMGALISDANGSRYSDLASVVSDMIKIDLEWAQLMNLVTPIDHKYPSSVDIPANSTIYMPNATSIEVLLEQRLLYNEWLPNTSTLFDAPDLFNASTRETIIQAFISIFPGIFITDSLTRSEPDTNICTGMAYTYKYTPFKLSCDKPRTSSWKFDFWRRGYSYGIKSSTTILALAALLTHTLMALIFVVLDDRIVGLNWEICCAGADFKEDERISGNGCWD</sequence>
<keyword evidence="1" id="KW-0812">Transmembrane</keyword>
<evidence type="ECO:0000313" key="3">
    <source>
        <dbReference type="Proteomes" id="UP000308671"/>
    </source>
</evidence>
<name>A0A4S8R4X9_9HELO</name>
<dbReference type="AlphaFoldDB" id="A0A4S8R4X9"/>
<dbReference type="Proteomes" id="UP000308671">
    <property type="component" value="Unassembled WGS sequence"/>
</dbReference>
<keyword evidence="1" id="KW-0472">Membrane</keyword>
<accession>A0A4S8R4X9</accession>
<feature type="transmembrane region" description="Helical" evidence="1">
    <location>
        <begin position="162"/>
        <end position="182"/>
    </location>
</feature>
<gene>
    <name evidence="2" type="ORF">BGAL_0098g00120</name>
</gene>
<keyword evidence="3" id="KW-1185">Reference proteome</keyword>
<evidence type="ECO:0000256" key="1">
    <source>
        <dbReference type="SAM" id="Phobius"/>
    </source>
</evidence>
<dbReference type="EMBL" id="PQXL01000098">
    <property type="protein sequence ID" value="THV51802.1"/>
    <property type="molecule type" value="Genomic_DNA"/>
</dbReference>
<organism evidence="2 3">
    <name type="scientific">Botrytis galanthina</name>
    <dbReference type="NCBI Taxonomy" id="278940"/>
    <lineage>
        <taxon>Eukaryota</taxon>
        <taxon>Fungi</taxon>
        <taxon>Dikarya</taxon>
        <taxon>Ascomycota</taxon>
        <taxon>Pezizomycotina</taxon>
        <taxon>Leotiomycetes</taxon>
        <taxon>Helotiales</taxon>
        <taxon>Sclerotiniaceae</taxon>
        <taxon>Botrytis</taxon>
    </lineage>
</organism>
<feature type="transmembrane region" description="Helical" evidence="1">
    <location>
        <begin position="613"/>
        <end position="632"/>
    </location>
</feature>
<comment type="caution">
    <text evidence="2">The sequence shown here is derived from an EMBL/GenBank/DDBJ whole genome shotgun (WGS) entry which is preliminary data.</text>
</comment>
<proteinExistence type="predicted"/>
<feature type="transmembrane region" description="Helical" evidence="1">
    <location>
        <begin position="129"/>
        <end position="150"/>
    </location>
</feature>
<feature type="transmembrane region" description="Helical" evidence="1">
    <location>
        <begin position="104"/>
        <end position="123"/>
    </location>
</feature>
<keyword evidence="1" id="KW-1133">Transmembrane helix</keyword>
<dbReference type="OrthoDB" id="5342924at2759"/>
<evidence type="ECO:0000313" key="2">
    <source>
        <dbReference type="EMBL" id="THV51802.1"/>
    </source>
</evidence>
<reference evidence="2 3" key="1">
    <citation type="submission" date="2017-12" db="EMBL/GenBank/DDBJ databases">
        <title>Comparative genomics of Botrytis spp.</title>
        <authorList>
            <person name="Valero-Jimenez C.A."/>
            <person name="Tapia P."/>
            <person name="Veloso J."/>
            <person name="Silva-Moreno E."/>
            <person name="Staats M."/>
            <person name="Valdes J.H."/>
            <person name="Van Kan J.A.L."/>
        </authorList>
    </citation>
    <scope>NUCLEOTIDE SEQUENCE [LARGE SCALE GENOMIC DNA]</scope>
    <source>
        <strain evidence="2 3">MUCL435</strain>
    </source>
</reference>
<protein>
    <submittedName>
        <fullName evidence="2">Uncharacterized protein</fullName>
    </submittedName>
</protein>